<evidence type="ECO:0000256" key="4">
    <source>
        <dbReference type="ARBA" id="ARBA00023134"/>
    </source>
</evidence>
<feature type="region of interest" description="Disordered" evidence="5">
    <location>
        <begin position="1"/>
        <end position="73"/>
    </location>
</feature>
<evidence type="ECO:0000313" key="8">
    <source>
        <dbReference type="Proteomes" id="UP000266841"/>
    </source>
</evidence>
<dbReference type="InterPro" id="IPR006073">
    <property type="entry name" value="GTP-bd"/>
</dbReference>
<keyword evidence="1" id="KW-0479">Metal-binding</keyword>
<sequence length="405" mass="45328">MDRLVAGSGQPCPVARCHSTRAKAKQRSKRTKRLKKESPKRHASRPRRSNDIASGATANRQETNHAPEKSVKSVKSVMPPAYLCSTSSPYVYVSRCAVMDDGVVHLDPKTLFSELWREREEPNKFDDVTTNFKKLDHSSQRRFLLPRLFRNSHLHYFSPADFPNHEPPNDNTAEVAFLGRSNTGKSSLINALSGLVGSVSRGSGGGEIARTSKRPGRTQTVNYFGLIPNESKNDPTPDQSKMYLCDLPGFGFAKASDEAVDDWQRKTQEFLISRINPEQAASSEPAYCNSMYDSLPPLRRLYLLIDSRLTEPSLLDVAVMGWCDQYEIPYTLVLTKVDGTNRASCVRLTNLLCMRYHSLKYGVAEEEDDGESVFMDPIVHWTSSKKGLGIAELLLSLHENVVQKS</sequence>
<accession>K0TII8</accession>
<evidence type="ECO:0000313" key="7">
    <source>
        <dbReference type="EMBL" id="EJK76854.1"/>
    </source>
</evidence>
<reference evidence="7 8" key="1">
    <citation type="journal article" date="2012" name="Genome Biol.">
        <title>Genome and low-iron response of an oceanic diatom adapted to chronic iron limitation.</title>
        <authorList>
            <person name="Lommer M."/>
            <person name="Specht M."/>
            <person name="Roy A.S."/>
            <person name="Kraemer L."/>
            <person name="Andreson R."/>
            <person name="Gutowska M.A."/>
            <person name="Wolf J."/>
            <person name="Bergner S.V."/>
            <person name="Schilhabel M.B."/>
            <person name="Klostermeier U.C."/>
            <person name="Beiko R.G."/>
            <person name="Rosenstiel P."/>
            <person name="Hippler M."/>
            <person name="Laroche J."/>
        </authorList>
    </citation>
    <scope>NUCLEOTIDE SEQUENCE [LARGE SCALE GENOMIC DNA]</scope>
    <source>
        <strain evidence="7 8">CCMP1005</strain>
    </source>
</reference>
<dbReference type="InterPro" id="IPR030393">
    <property type="entry name" value="G_ENGB_dom"/>
</dbReference>
<dbReference type="PANTHER" id="PTHR11649:SF75">
    <property type="entry name" value="PROTEIN, PUTATIVE, EXPRESSED-RELATED"/>
    <property type="match status" value="1"/>
</dbReference>
<dbReference type="OrthoDB" id="391988at2759"/>
<evidence type="ECO:0000259" key="6">
    <source>
        <dbReference type="PROSITE" id="PS51706"/>
    </source>
</evidence>
<dbReference type="SUPFAM" id="SSF52540">
    <property type="entry name" value="P-loop containing nucleoside triphosphate hydrolases"/>
    <property type="match status" value="1"/>
</dbReference>
<keyword evidence="2" id="KW-0547">Nucleotide-binding</keyword>
<dbReference type="EMBL" id="AGNL01001617">
    <property type="protein sequence ID" value="EJK76854.1"/>
    <property type="molecule type" value="Genomic_DNA"/>
</dbReference>
<comment type="caution">
    <text evidence="7">The sequence shown here is derived from an EMBL/GenBank/DDBJ whole genome shotgun (WGS) entry which is preliminary data.</text>
</comment>
<dbReference type="PANTHER" id="PTHR11649">
    <property type="entry name" value="MSS1/TRME-RELATED GTP-BINDING PROTEIN"/>
    <property type="match status" value="1"/>
</dbReference>
<keyword evidence="8" id="KW-1185">Reference proteome</keyword>
<dbReference type="PROSITE" id="PS51706">
    <property type="entry name" value="G_ENGB"/>
    <property type="match status" value="1"/>
</dbReference>
<feature type="compositionally biased region" description="Basic and acidic residues" evidence="5">
    <location>
        <begin position="62"/>
        <end position="71"/>
    </location>
</feature>
<evidence type="ECO:0000256" key="5">
    <source>
        <dbReference type="SAM" id="MobiDB-lite"/>
    </source>
</evidence>
<dbReference type="Pfam" id="PF01926">
    <property type="entry name" value="MMR_HSR1"/>
    <property type="match status" value="1"/>
</dbReference>
<feature type="compositionally biased region" description="Basic residues" evidence="5">
    <location>
        <begin position="18"/>
        <end position="47"/>
    </location>
</feature>
<keyword evidence="4" id="KW-0342">GTP-binding</keyword>
<organism evidence="7 8">
    <name type="scientific">Thalassiosira oceanica</name>
    <name type="common">Marine diatom</name>
    <dbReference type="NCBI Taxonomy" id="159749"/>
    <lineage>
        <taxon>Eukaryota</taxon>
        <taxon>Sar</taxon>
        <taxon>Stramenopiles</taxon>
        <taxon>Ochrophyta</taxon>
        <taxon>Bacillariophyta</taxon>
        <taxon>Coscinodiscophyceae</taxon>
        <taxon>Thalassiosirophycidae</taxon>
        <taxon>Thalassiosirales</taxon>
        <taxon>Thalassiosiraceae</taxon>
        <taxon>Thalassiosira</taxon>
    </lineage>
</organism>
<proteinExistence type="predicted"/>
<dbReference type="AlphaFoldDB" id="K0TII8"/>
<dbReference type="Gene3D" id="3.40.50.300">
    <property type="entry name" value="P-loop containing nucleotide triphosphate hydrolases"/>
    <property type="match status" value="1"/>
</dbReference>
<keyword evidence="3" id="KW-0460">Magnesium</keyword>
<evidence type="ECO:0000256" key="1">
    <source>
        <dbReference type="ARBA" id="ARBA00022723"/>
    </source>
</evidence>
<evidence type="ECO:0000256" key="3">
    <source>
        <dbReference type="ARBA" id="ARBA00022842"/>
    </source>
</evidence>
<name>K0TII8_THAOC</name>
<gene>
    <name evidence="7" type="ORF">THAOC_01360</name>
</gene>
<dbReference type="InterPro" id="IPR027417">
    <property type="entry name" value="P-loop_NTPase"/>
</dbReference>
<dbReference type="eggNOG" id="KOG2486">
    <property type="taxonomic scope" value="Eukaryota"/>
</dbReference>
<dbReference type="GO" id="GO:0046872">
    <property type="term" value="F:metal ion binding"/>
    <property type="evidence" value="ECO:0007669"/>
    <property type="project" value="UniProtKB-KW"/>
</dbReference>
<dbReference type="OMA" id="SSEPAYC"/>
<feature type="domain" description="EngB-type G" evidence="6">
    <location>
        <begin position="171"/>
        <end position="403"/>
    </location>
</feature>
<protein>
    <recommendedName>
        <fullName evidence="6">EngB-type G domain-containing protein</fullName>
    </recommendedName>
</protein>
<dbReference type="GO" id="GO:0005525">
    <property type="term" value="F:GTP binding"/>
    <property type="evidence" value="ECO:0007669"/>
    <property type="project" value="UniProtKB-KW"/>
</dbReference>
<evidence type="ECO:0000256" key="2">
    <source>
        <dbReference type="ARBA" id="ARBA00022741"/>
    </source>
</evidence>
<dbReference type="Proteomes" id="UP000266841">
    <property type="component" value="Unassembled WGS sequence"/>
</dbReference>